<reference evidence="3" key="1">
    <citation type="journal article" date="2019" name="Int. J. Syst. Evol. Microbiol.">
        <title>The Global Catalogue of Microorganisms (GCM) 10K type strain sequencing project: providing services to taxonomists for standard genome sequencing and annotation.</title>
        <authorList>
            <consortium name="The Broad Institute Genomics Platform"/>
            <consortium name="The Broad Institute Genome Sequencing Center for Infectious Disease"/>
            <person name="Wu L."/>
            <person name="Ma J."/>
        </authorList>
    </citation>
    <scope>NUCLEOTIDE SEQUENCE [LARGE SCALE GENOMIC DNA]</scope>
    <source>
        <strain evidence="3">CCUG 70865</strain>
    </source>
</reference>
<evidence type="ECO:0000313" key="3">
    <source>
        <dbReference type="Proteomes" id="UP001597138"/>
    </source>
</evidence>
<name>A0ABW4HIR7_9FLAO</name>
<dbReference type="Gene3D" id="3.40.1760.20">
    <property type="match status" value="1"/>
</dbReference>
<keyword evidence="3" id="KW-1185">Reference proteome</keyword>
<dbReference type="Proteomes" id="UP001597138">
    <property type="component" value="Unassembled WGS sequence"/>
</dbReference>
<gene>
    <name evidence="2" type="ORF">ACFSC2_21705</name>
</gene>
<dbReference type="EMBL" id="JBHUDZ010000018">
    <property type="protein sequence ID" value="MFD1605366.1"/>
    <property type="molecule type" value="Genomic_DNA"/>
</dbReference>
<accession>A0ABW4HIR7</accession>
<feature type="coiled-coil region" evidence="1">
    <location>
        <begin position="69"/>
        <end position="96"/>
    </location>
</feature>
<evidence type="ECO:0000313" key="2">
    <source>
        <dbReference type="EMBL" id="MFD1605366.1"/>
    </source>
</evidence>
<sequence length="115" mass="13287">MRQKIITVPKDKKAEAALDYDEATKDELIELVLNVEEFKILSESGIFDLINDAGFSNIDDYESDQVRGKESITKVIKKLNSNKSSFEKELLKKVEEIINLFEEALIRETGVYFYF</sequence>
<proteinExistence type="predicted"/>
<protein>
    <submittedName>
        <fullName evidence="2">Uncharacterized protein</fullName>
    </submittedName>
</protein>
<comment type="caution">
    <text evidence="2">The sequence shown here is derived from an EMBL/GenBank/DDBJ whole genome shotgun (WGS) entry which is preliminary data.</text>
</comment>
<organism evidence="2 3">
    <name type="scientific">Flavobacterium artemisiae</name>
    <dbReference type="NCBI Taxonomy" id="2126556"/>
    <lineage>
        <taxon>Bacteria</taxon>
        <taxon>Pseudomonadati</taxon>
        <taxon>Bacteroidota</taxon>
        <taxon>Flavobacteriia</taxon>
        <taxon>Flavobacteriales</taxon>
        <taxon>Flavobacteriaceae</taxon>
        <taxon>Flavobacterium</taxon>
    </lineage>
</organism>
<keyword evidence="1" id="KW-0175">Coiled coil</keyword>
<evidence type="ECO:0000256" key="1">
    <source>
        <dbReference type="SAM" id="Coils"/>
    </source>
</evidence>
<dbReference type="RefSeq" id="WP_379813187.1">
    <property type="nucleotide sequence ID" value="NZ_JBHUDZ010000018.1"/>
</dbReference>
<dbReference type="InterPro" id="IPR038223">
    <property type="entry name" value="DMP12_sf"/>
</dbReference>